<dbReference type="Proteomes" id="UP000003112">
    <property type="component" value="Unassembled WGS sequence"/>
</dbReference>
<dbReference type="InterPro" id="IPR015943">
    <property type="entry name" value="WD40/YVTN_repeat-like_dom_sf"/>
</dbReference>
<dbReference type="Gene3D" id="1.10.10.60">
    <property type="entry name" value="Homeodomain-like"/>
    <property type="match status" value="2"/>
</dbReference>
<dbReference type="InterPro" id="IPR018060">
    <property type="entry name" value="HTH_AraC"/>
</dbReference>
<comment type="caution">
    <text evidence="7">The sequence shown here is derived from an EMBL/GenBank/DDBJ whole genome shotgun (WGS) entry which is preliminary data.</text>
</comment>
<evidence type="ECO:0000256" key="2">
    <source>
        <dbReference type="ARBA" id="ARBA00023125"/>
    </source>
</evidence>
<dbReference type="HOGENOM" id="CLU_018233_0_0_10"/>
<dbReference type="GeneID" id="93535345"/>
<dbReference type="InterPro" id="IPR018062">
    <property type="entry name" value="HTH_AraC-typ_CS"/>
</dbReference>
<evidence type="ECO:0000313" key="8">
    <source>
        <dbReference type="Proteomes" id="UP000003112"/>
    </source>
</evidence>
<reference evidence="7 8" key="1">
    <citation type="submission" date="2010-10" db="EMBL/GenBank/DDBJ databases">
        <authorList>
            <person name="Muzny D."/>
            <person name="Qin X."/>
            <person name="Deng J."/>
            <person name="Jiang H."/>
            <person name="Liu Y."/>
            <person name="Qu J."/>
            <person name="Song X.-Z."/>
            <person name="Zhang L."/>
            <person name="Thornton R."/>
            <person name="Coyle M."/>
            <person name="Francisco L."/>
            <person name="Jackson L."/>
            <person name="Javaid M."/>
            <person name="Korchina V."/>
            <person name="Kovar C."/>
            <person name="Mata R."/>
            <person name="Mathew T."/>
            <person name="Ngo R."/>
            <person name="Nguyen L."/>
            <person name="Nguyen N."/>
            <person name="Okwuonu G."/>
            <person name="Ongeri F."/>
            <person name="Pham C."/>
            <person name="Simmons D."/>
            <person name="Wilczek-Boney K."/>
            <person name="Hale W."/>
            <person name="Jakkamsetti A."/>
            <person name="Pham P."/>
            <person name="Ruth R."/>
            <person name="San Lucas F."/>
            <person name="Warren J."/>
            <person name="Zhang J."/>
            <person name="Zhao Z."/>
            <person name="Zhou C."/>
            <person name="Zhu D."/>
            <person name="Lee S."/>
            <person name="Bess C."/>
            <person name="Blankenburg K."/>
            <person name="Forbes L."/>
            <person name="Fu Q."/>
            <person name="Gubbala S."/>
            <person name="Hirani K."/>
            <person name="Jayaseelan J.C."/>
            <person name="Lara F."/>
            <person name="Munidasa M."/>
            <person name="Palculict T."/>
            <person name="Patil S."/>
            <person name="Pu L.-L."/>
            <person name="Saada N."/>
            <person name="Tang L."/>
            <person name="Weissenberger G."/>
            <person name="Zhu Y."/>
            <person name="Hemphill L."/>
            <person name="Shang Y."/>
            <person name="Youmans B."/>
            <person name="Ayvaz T."/>
            <person name="Ross M."/>
            <person name="Santibanez J."/>
            <person name="Aqrawi P."/>
            <person name="Gross S."/>
            <person name="Joshi V."/>
            <person name="Fowler G."/>
            <person name="Nazareth L."/>
            <person name="Reid J."/>
            <person name="Worley K."/>
            <person name="Petrosino J."/>
            <person name="Highlander S."/>
            <person name="Gibbs R."/>
        </authorList>
    </citation>
    <scope>NUCLEOTIDE SEQUENCE [LARGE SCALE GENOMIC DNA]</scope>
    <source>
        <strain evidence="7 8">ATCC 33574</strain>
    </source>
</reference>
<organism evidence="7 8">
    <name type="scientific">Segatella buccae ATCC 33574</name>
    <dbReference type="NCBI Taxonomy" id="873513"/>
    <lineage>
        <taxon>Bacteria</taxon>
        <taxon>Pseudomonadati</taxon>
        <taxon>Bacteroidota</taxon>
        <taxon>Bacteroidia</taxon>
        <taxon>Bacteroidales</taxon>
        <taxon>Prevotellaceae</taxon>
        <taxon>Segatella</taxon>
    </lineage>
</organism>
<keyword evidence="8" id="KW-1185">Reference proteome</keyword>
<dbReference type="PRINTS" id="PR00032">
    <property type="entry name" value="HTHARAC"/>
</dbReference>
<gene>
    <name evidence="7" type="ORF">HMPREF6485_0382</name>
</gene>
<keyword evidence="5" id="KW-0812">Transmembrane</keyword>
<evidence type="ECO:0000256" key="3">
    <source>
        <dbReference type="ARBA" id="ARBA00023163"/>
    </source>
</evidence>
<dbReference type="Pfam" id="PF07494">
    <property type="entry name" value="Reg_prop"/>
    <property type="match status" value="2"/>
</dbReference>
<protein>
    <submittedName>
        <fullName evidence="7">Transcriptional regulator, AraC family</fullName>
    </submittedName>
</protein>
<keyword evidence="1" id="KW-0805">Transcription regulation</keyword>
<evidence type="ECO:0000259" key="6">
    <source>
        <dbReference type="PROSITE" id="PS01124"/>
    </source>
</evidence>
<dbReference type="Gene3D" id="2.60.40.10">
    <property type="entry name" value="Immunoglobulins"/>
    <property type="match status" value="1"/>
</dbReference>
<feature type="coiled-coil region" evidence="4">
    <location>
        <begin position="634"/>
        <end position="693"/>
    </location>
</feature>
<name>E6K459_9BACT</name>
<feature type="transmembrane region" description="Helical" evidence="5">
    <location>
        <begin position="613"/>
        <end position="633"/>
    </location>
</feature>
<dbReference type="PROSITE" id="PS01124">
    <property type="entry name" value="HTH_ARAC_FAMILY_2"/>
    <property type="match status" value="1"/>
</dbReference>
<proteinExistence type="predicted"/>
<dbReference type="EMBL" id="AEPD01000010">
    <property type="protein sequence ID" value="EFU31608.1"/>
    <property type="molecule type" value="Genomic_DNA"/>
</dbReference>
<dbReference type="InterPro" id="IPR013783">
    <property type="entry name" value="Ig-like_fold"/>
</dbReference>
<dbReference type="InterPro" id="IPR011110">
    <property type="entry name" value="Reg_prop"/>
</dbReference>
<dbReference type="GO" id="GO:0043565">
    <property type="term" value="F:sequence-specific DNA binding"/>
    <property type="evidence" value="ECO:0007669"/>
    <property type="project" value="InterPro"/>
</dbReference>
<dbReference type="SUPFAM" id="SSF46689">
    <property type="entry name" value="Homeodomain-like"/>
    <property type="match status" value="2"/>
</dbReference>
<accession>E6K459</accession>
<evidence type="ECO:0000256" key="1">
    <source>
        <dbReference type="ARBA" id="ARBA00023015"/>
    </source>
</evidence>
<dbReference type="SMART" id="SM00342">
    <property type="entry name" value="HTH_ARAC"/>
    <property type="match status" value="1"/>
</dbReference>
<keyword evidence="4" id="KW-0175">Coiled coil</keyword>
<keyword evidence="2" id="KW-0238">DNA-binding</keyword>
<dbReference type="GO" id="GO:0003700">
    <property type="term" value="F:DNA-binding transcription factor activity"/>
    <property type="evidence" value="ECO:0007669"/>
    <property type="project" value="InterPro"/>
</dbReference>
<dbReference type="PANTHER" id="PTHR43280">
    <property type="entry name" value="ARAC-FAMILY TRANSCRIPTIONAL REGULATOR"/>
    <property type="match status" value="1"/>
</dbReference>
<dbReference type="PANTHER" id="PTHR43280:SF28">
    <property type="entry name" value="HTH-TYPE TRANSCRIPTIONAL ACTIVATOR RHAS"/>
    <property type="match status" value="1"/>
</dbReference>
<dbReference type="AlphaFoldDB" id="E6K459"/>
<feature type="domain" description="HTH araC/xylS-type" evidence="6">
    <location>
        <begin position="685"/>
        <end position="784"/>
    </location>
</feature>
<dbReference type="RefSeq" id="WP_004344239.1">
    <property type="nucleotide sequence ID" value="NZ_GL586311.1"/>
</dbReference>
<dbReference type="eggNOG" id="COG0745">
    <property type="taxonomic scope" value="Bacteria"/>
</dbReference>
<dbReference type="PROSITE" id="PS00041">
    <property type="entry name" value="HTH_ARAC_FAMILY_1"/>
    <property type="match status" value="1"/>
</dbReference>
<dbReference type="STRING" id="873513.HMPREF6485_0382"/>
<dbReference type="InterPro" id="IPR011123">
    <property type="entry name" value="Y_Y_Y"/>
</dbReference>
<dbReference type="Gene3D" id="2.130.10.10">
    <property type="entry name" value="YVTN repeat-like/Quinoprotein amine dehydrogenase"/>
    <property type="match status" value="2"/>
</dbReference>
<dbReference type="InterPro" id="IPR009057">
    <property type="entry name" value="Homeodomain-like_sf"/>
</dbReference>
<keyword evidence="3" id="KW-0804">Transcription</keyword>
<dbReference type="Pfam" id="PF12833">
    <property type="entry name" value="HTH_18"/>
    <property type="match status" value="1"/>
</dbReference>
<evidence type="ECO:0000313" key="7">
    <source>
        <dbReference type="EMBL" id="EFU31608.1"/>
    </source>
</evidence>
<evidence type="ECO:0000256" key="4">
    <source>
        <dbReference type="SAM" id="Coils"/>
    </source>
</evidence>
<keyword evidence="5" id="KW-1133">Transmembrane helix</keyword>
<dbReference type="SUPFAM" id="SSF63829">
    <property type="entry name" value="Calcium-dependent phosphotriesterase"/>
    <property type="match status" value="1"/>
</dbReference>
<sequence>MFLLKNAMCVFCLFLAILEIRGQASLNVRRFGEFDGLSHHHCTSIAQDGDGMIWIGTWNGLDRFDGYDFVTFKSHAGDGSSLGYDRITDIHIIGSSILCKVEDECFLFNIKTGKFSDTKMTWNQTLRKYRFSEVPVKSIVDRHGIRWTVDSKGVKQEYQKLSYFTRIPQKTNSQVRCIYKDKKRRIWITNREDSTIRIFDEHLNLKGYLGRDGSLHHRYTCFGAAIYCIYQDAKGIFWLGSKPRGLFRLQENQGGDFVVEHIAQDVYGHKMADEIYSICQDQWGRLWLSTMDKTLCCILNPDNERRIILNQFREFTNLPQICRSVRYTYITAKDIMFVCTTRGLLVSKLTKTSPYRLRFKIHQCESGRFSSLNNSATMYITETPCHHMFVCTEGGGINRILTKNLLANRFEFLHYDESYVSSAIDAHGVLWLIGTKGLTALDIHKNTFVTYNNDVWDDRLLFSDAPPLSLGNGRYIVGLMDGAAIFNTNLLRQKGHIPKIVLTSTLIENKVLNYAVSKSDTIVLDQYQRNIKLTFVALNYKNCENLEYRFRLGEKQQWNSLHRERSVTLLNLSPGTYRLYIESKLLNGEWAGNIRTFTLIVIPTIWQTEVAKAMYILLALILIFSAFYIYFYIREMQRKQNETLKAYLRLLEERNVVSNGNESTSFQGIHLLNDSLSKEEEALMNRIMDYIDQNLAESDINVTDLATVVGVSRSGLNRKMKNIIGITPKEFINRARMHKACNLLVSTHSAVKEIAYACGFADQNYFGKSFRATYGMSPSEYRQKYKK</sequence>
<keyword evidence="5" id="KW-0472">Membrane</keyword>
<dbReference type="InterPro" id="IPR020449">
    <property type="entry name" value="Tscrpt_reg_AraC-type_HTH"/>
</dbReference>
<dbReference type="eggNOG" id="COG3292">
    <property type="taxonomic scope" value="Bacteria"/>
</dbReference>
<evidence type="ECO:0000256" key="5">
    <source>
        <dbReference type="SAM" id="Phobius"/>
    </source>
</evidence>
<dbReference type="Pfam" id="PF07495">
    <property type="entry name" value="Y_Y_Y"/>
    <property type="match status" value="1"/>
</dbReference>